<evidence type="ECO:0000256" key="1">
    <source>
        <dbReference type="SAM" id="MobiDB-lite"/>
    </source>
</evidence>
<protein>
    <submittedName>
        <fullName evidence="3">Uncharacterized protein</fullName>
    </submittedName>
</protein>
<organism evidence="3 4">
    <name type="scientific">Nyssa sinensis</name>
    <dbReference type="NCBI Taxonomy" id="561372"/>
    <lineage>
        <taxon>Eukaryota</taxon>
        <taxon>Viridiplantae</taxon>
        <taxon>Streptophyta</taxon>
        <taxon>Embryophyta</taxon>
        <taxon>Tracheophyta</taxon>
        <taxon>Spermatophyta</taxon>
        <taxon>Magnoliopsida</taxon>
        <taxon>eudicotyledons</taxon>
        <taxon>Gunneridae</taxon>
        <taxon>Pentapetalae</taxon>
        <taxon>asterids</taxon>
        <taxon>Cornales</taxon>
        <taxon>Nyssaceae</taxon>
        <taxon>Nyssa</taxon>
    </lineage>
</organism>
<keyword evidence="4" id="KW-1185">Reference proteome</keyword>
<dbReference type="OrthoDB" id="1934940at2759"/>
<accession>A0A5J4ZUH2</accession>
<evidence type="ECO:0000313" key="3">
    <source>
        <dbReference type="EMBL" id="KAA8521689.1"/>
    </source>
</evidence>
<name>A0A5J4ZUH2_9ASTE</name>
<dbReference type="InterPro" id="IPR006594">
    <property type="entry name" value="LisH"/>
</dbReference>
<sequence>MDEEEIEKAVIAYLKKKGFRQTELAFQEEQQQTKTSSSISSTNSRTDPGIAKHILSFTEVKMIQLPANTCLGQMVGEDHIHYCRVILGLFIQSILVLLGIFFYPLHRIEQLDYGAQNEMQILCATRVIITLYGMFSLVR</sequence>
<evidence type="ECO:0000313" key="4">
    <source>
        <dbReference type="Proteomes" id="UP000325577"/>
    </source>
</evidence>
<keyword evidence="2" id="KW-0812">Transmembrane</keyword>
<feature type="transmembrane region" description="Helical" evidence="2">
    <location>
        <begin position="82"/>
        <end position="103"/>
    </location>
</feature>
<evidence type="ECO:0000256" key="2">
    <source>
        <dbReference type="SAM" id="Phobius"/>
    </source>
</evidence>
<keyword evidence="2" id="KW-0472">Membrane</keyword>
<feature type="region of interest" description="Disordered" evidence="1">
    <location>
        <begin position="27"/>
        <end position="47"/>
    </location>
</feature>
<dbReference type="EMBL" id="CM018048">
    <property type="protein sequence ID" value="KAA8521689.1"/>
    <property type="molecule type" value="Genomic_DNA"/>
</dbReference>
<gene>
    <name evidence="3" type="ORF">F0562_012321</name>
</gene>
<keyword evidence="2" id="KW-1133">Transmembrane helix</keyword>
<proteinExistence type="predicted"/>
<feature type="compositionally biased region" description="Low complexity" evidence="1">
    <location>
        <begin position="27"/>
        <end position="46"/>
    </location>
</feature>
<dbReference type="Proteomes" id="UP000325577">
    <property type="component" value="Linkage Group LG5"/>
</dbReference>
<dbReference type="PROSITE" id="PS50896">
    <property type="entry name" value="LISH"/>
    <property type="match status" value="1"/>
</dbReference>
<reference evidence="3 4" key="1">
    <citation type="submission" date="2019-09" db="EMBL/GenBank/DDBJ databases">
        <title>A chromosome-level genome assembly of the Chinese tupelo Nyssa sinensis.</title>
        <authorList>
            <person name="Yang X."/>
            <person name="Kang M."/>
            <person name="Yang Y."/>
            <person name="Xiong H."/>
            <person name="Wang M."/>
            <person name="Zhang Z."/>
            <person name="Wang Z."/>
            <person name="Wu H."/>
            <person name="Ma T."/>
            <person name="Liu J."/>
            <person name="Xi Z."/>
        </authorList>
    </citation>
    <scope>NUCLEOTIDE SEQUENCE [LARGE SCALE GENOMIC DNA]</scope>
    <source>
        <strain evidence="3">J267</strain>
        <tissue evidence="3">Leaf</tissue>
    </source>
</reference>
<dbReference type="AlphaFoldDB" id="A0A5J4ZUH2"/>
<feature type="transmembrane region" description="Helical" evidence="2">
    <location>
        <begin position="119"/>
        <end position="138"/>
    </location>
</feature>